<dbReference type="EMBL" id="SHKL01000001">
    <property type="protein sequence ID" value="RZT87888.1"/>
    <property type="molecule type" value="Genomic_DNA"/>
</dbReference>
<dbReference type="PANTHER" id="PTHR11717:SF31">
    <property type="entry name" value="LOW MOLECULAR WEIGHT PROTEIN-TYROSINE-PHOSPHATASE ETP-RELATED"/>
    <property type="match status" value="1"/>
</dbReference>
<gene>
    <name evidence="3" type="ORF">EV383_4820</name>
</gene>
<comment type="caution">
    <text evidence="3">The sequence shown here is derived from an EMBL/GenBank/DDBJ whole genome shotgun (WGS) entry which is preliminary data.</text>
</comment>
<dbReference type="SMART" id="SM00226">
    <property type="entry name" value="LMWPc"/>
    <property type="match status" value="1"/>
</dbReference>
<evidence type="ECO:0000259" key="2">
    <source>
        <dbReference type="SMART" id="SM00226"/>
    </source>
</evidence>
<dbReference type="InterPro" id="IPR050438">
    <property type="entry name" value="LMW_PTPase"/>
</dbReference>
<dbReference type="SUPFAM" id="SSF52788">
    <property type="entry name" value="Phosphotyrosine protein phosphatases I"/>
    <property type="match status" value="1"/>
</dbReference>
<dbReference type="Proteomes" id="UP000291591">
    <property type="component" value="Unassembled WGS sequence"/>
</dbReference>
<dbReference type="InterPro" id="IPR036196">
    <property type="entry name" value="Ptyr_pPase_sf"/>
</dbReference>
<accession>A0A4Q7V2Y2</accession>
<dbReference type="InterPro" id="IPR023485">
    <property type="entry name" value="Ptyr_pPase"/>
</dbReference>
<dbReference type="Gene3D" id="3.40.50.2300">
    <property type="match status" value="1"/>
</dbReference>
<dbReference type="RefSeq" id="WP_130291976.1">
    <property type="nucleotide sequence ID" value="NZ_SHKL01000001.1"/>
</dbReference>
<evidence type="ECO:0000313" key="4">
    <source>
        <dbReference type="Proteomes" id="UP000291591"/>
    </source>
</evidence>
<name>A0A4Q7V2Y2_PSEST</name>
<dbReference type="GO" id="GO:0004725">
    <property type="term" value="F:protein tyrosine phosphatase activity"/>
    <property type="evidence" value="ECO:0007669"/>
    <property type="project" value="TreeGrafter"/>
</dbReference>
<evidence type="ECO:0000256" key="1">
    <source>
        <dbReference type="SAM" id="MobiDB-lite"/>
    </source>
</evidence>
<sequence>MTIAPQQIGDREIPGRQTFLPPAGAVRPSRPGRHRIPTQRGDDVIAEPFRILFVCTGNICRSPTAELLTRHLLVGRLGGRDAARVQVASAGVRAVVGASVHPGSRAGLAPWGLDGVHSERFAARQLESSVVDGVDLVLGASPRHRSAVLERFPELLGKTFSLREFARLAALVDAESLPADLVQRAQVLVGQARRLRGTVAAPDDDRIPDPIGGTPEEFQRATALTFEALRAVVDAMAPRRPSVTR</sequence>
<evidence type="ECO:0000313" key="3">
    <source>
        <dbReference type="EMBL" id="RZT87888.1"/>
    </source>
</evidence>
<protein>
    <submittedName>
        <fullName evidence="3">Protein-tyrosine phosphatase</fullName>
    </submittedName>
</protein>
<feature type="region of interest" description="Disordered" evidence="1">
    <location>
        <begin position="1"/>
        <end position="39"/>
    </location>
</feature>
<feature type="domain" description="Phosphotyrosine protein phosphatase I" evidence="2">
    <location>
        <begin position="49"/>
        <end position="235"/>
    </location>
</feature>
<dbReference type="OrthoDB" id="9784339at2"/>
<keyword evidence="4" id="KW-1185">Reference proteome</keyword>
<organism evidence="3 4">
    <name type="scientific">Pseudonocardia sediminis</name>
    <dbReference type="NCBI Taxonomy" id="1397368"/>
    <lineage>
        <taxon>Bacteria</taxon>
        <taxon>Bacillati</taxon>
        <taxon>Actinomycetota</taxon>
        <taxon>Actinomycetes</taxon>
        <taxon>Pseudonocardiales</taxon>
        <taxon>Pseudonocardiaceae</taxon>
        <taxon>Pseudonocardia</taxon>
    </lineage>
</organism>
<dbReference type="AlphaFoldDB" id="A0A4Q7V2Y2"/>
<reference evidence="3 4" key="1">
    <citation type="submission" date="2019-02" db="EMBL/GenBank/DDBJ databases">
        <title>Sequencing the genomes of 1000 actinobacteria strains.</title>
        <authorList>
            <person name="Klenk H.-P."/>
        </authorList>
    </citation>
    <scope>NUCLEOTIDE SEQUENCE [LARGE SCALE GENOMIC DNA]</scope>
    <source>
        <strain evidence="3 4">DSM 45779</strain>
    </source>
</reference>
<dbReference type="PANTHER" id="PTHR11717">
    <property type="entry name" value="LOW MOLECULAR WEIGHT PROTEIN TYROSINE PHOSPHATASE"/>
    <property type="match status" value="1"/>
</dbReference>
<proteinExistence type="predicted"/>
<dbReference type="Pfam" id="PF01451">
    <property type="entry name" value="LMWPc"/>
    <property type="match status" value="1"/>
</dbReference>